<dbReference type="AlphaFoldDB" id="R7SFE5"/>
<sequence>ENITTIVTICADGTYTKPVTIFKGHSVWSKWTENNIANVRYVPILLHELLLNKSNRFTSSPNGWTDCEIVLDWFTNHFEPETREKAHGHTQVLIVDSHNSHYLFELLEVAVQHNVVLLEYPPYCTHAL</sequence>
<dbReference type="RefSeq" id="XP_007272310.1">
    <property type="nucleotide sequence ID" value="XM_007272248.1"/>
</dbReference>
<dbReference type="EMBL" id="JH718601">
    <property type="protein sequence ID" value="EJC97428.1"/>
    <property type="molecule type" value="Genomic_DNA"/>
</dbReference>
<keyword evidence="3" id="KW-1185">Reference proteome</keyword>
<dbReference type="InterPro" id="IPR004875">
    <property type="entry name" value="DDE_SF_endonuclease_dom"/>
</dbReference>
<dbReference type="GeneID" id="18681034"/>
<evidence type="ECO:0000313" key="3">
    <source>
        <dbReference type="Proteomes" id="UP000053630"/>
    </source>
</evidence>
<proteinExistence type="predicted"/>
<feature type="domain" description="DDE-1" evidence="1">
    <location>
        <begin position="3"/>
        <end position="126"/>
    </location>
</feature>
<dbReference type="eggNOG" id="ENOG502RC5X">
    <property type="taxonomic scope" value="Eukaryota"/>
</dbReference>
<accession>R7SFE5</accession>
<dbReference type="Pfam" id="PF03184">
    <property type="entry name" value="DDE_1"/>
    <property type="match status" value="1"/>
</dbReference>
<evidence type="ECO:0000259" key="1">
    <source>
        <dbReference type="Pfam" id="PF03184"/>
    </source>
</evidence>
<dbReference type="GO" id="GO:0003676">
    <property type="term" value="F:nucleic acid binding"/>
    <property type="evidence" value="ECO:0007669"/>
    <property type="project" value="InterPro"/>
</dbReference>
<name>R7SFE5_FOMME</name>
<protein>
    <recommendedName>
        <fullName evidence="1">DDE-1 domain-containing protein</fullName>
    </recommendedName>
</protein>
<reference evidence="3" key="1">
    <citation type="journal article" date="2012" name="Science">
        <title>The Paleozoic origin of enzymatic lignin decomposition reconstructed from 31 fungal genomes.</title>
        <authorList>
            <person name="Floudas D."/>
            <person name="Binder M."/>
            <person name="Riley R."/>
            <person name="Barry K."/>
            <person name="Blanchette R.A."/>
            <person name="Henrissat B."/>
            <person name="Martinez A.T."/>
            <person name="Otillar R."/>
            <person name="Spatafora J.W."/>
            <person name="Yadav J.S."/>
            <person name="Aerts A."/>
            <person name="Benoit I."/>
            <person name="Boyd A."/>
            <person name="Carlson A."/>
            <person name="Copeland A."/>
            <person name="Coutinho P.M."/>
            <person name="de Vries R.P."/>
            <person name="Ferreira P."/>
            <person name="Findley K."/>
            <person name="Foster B."/>
            <person name="Gaskell J."/>
            <person name="Glotzer D."/>
            <person name="Gorecki P."/>
            <person name="Heitman J."/>
            <person name="Hesse C."/>
            <person name="Hori C."/>
            <person name="Igarashi K."/>
            <person name="Jurgens J.A."/>
            <person name="Kallen N."/>
            <person name="Kersten P."/>
            <person name="Kohler A."/>
            <person name="Kuees U."/>
            <person name="Kumar T.K.A."/>
            <person name="Kuo A."/>
            <person name="LaButti K."/>
            <person name="Larrondo L.F."/>
            <person name="Lindquist E."/>
            <person name="Ling A."/>
            <person name="Lombard V."/>
            <person name="Lucas S."/>
            <person name="Lundell T."/>
            <person name="Martin R."/>
            <person name="McLaughlin D.J."/>
            <person name="Morgenstern I."/>
            <person name="Morin E."/>
            <person name="Murat C."/>
            <person name="Nagy L.G."/>
            <person name="Nolan M."/>
            <person name="Ohm R.A."/>
            <person name="Patyshakuliyeva A."/>
            <person name="Rokas A."/>
            <person name="Ruiz-Duenas F.J."/>
            <person name="Sabat G."/>
            <person name="Salamov A."/>
            <person name="Samejima M."/>
            <person name="Schmutz J."/>
            <person name="Slot J.C."/>
            <person name="St John F."/>
            <person name="Stenlid J."/>
            <person name="Sun H."/>
            <person name="Sun S."/>
            <person name="Syed K."/>
            <person name="Tsang A."/>
            <person name="Wiebenga A."/>
            <person name="Young D."/>
            <person name="Pisabarro A."/>
            <person name="Eastwood D.C."/>
            <person name="Martin F."/>
            <person name="Cullen D."/>
            <person name="Grigoriev I.V."/>
            <person name="Hibbett D.S."/>
        </authorList>
    </citation>
    <scope>NUCLEOTIDE SEQUENCE [LARGE SCALE GENOMIC DNA]</scope>
    <source>
        <strain evidence="3">MF3/22</strain>
    </source>
</reference>
<dbReference type="OMA" id="PPYCTHA"/>
<gene>
    <name evidence="2" type="ORF">FOMMEDRAFT_99555</name>
</gene>
<evidence type="ECO:0000313" key="2">
    <source>
        <dbReference type="EMBL" id="EJC97428.1"/>
    </source>
</evidence>
<dbReference type="KEGG" id="fme:FOMMEDRAFT_99555"/>
<dbReference type="OrthoDB" id="2917041at2759"/>
<organism evidence="2 3">
    <name type="scientific">Fomitiporia mediterranea (strain MF3/22)</name>
    <name type="common">Grapevine white-rot fungus</name>
    <dbReference type="NCBI Taxonomy" id="694068"/>
    <lineage>
        <taxon>Eukaryota</taxon>
        <taxon>Fungi</taxon>
        <taxon>Dikarya</taxon>
        <taxon>Basidiomycota</taxon>
        <taxon>Agaricomycotina</taxon>
        <taxon>Agaricomycetes</taxon>
        <taxon>Hymenochaetales</taxon>
        <taxon>Hymenochaetaceae</taxon>
        <taxon>Fomitiporia</taxon>
    </lineage>
</organism>
<dbReference type="Proteomes" id="UP000053630">
    <property type="component" value="Unassembled WGS sequence"/>
</dbReference>
<feature type="non-terminal residue" evidence="2">
    <location>
        <position position="1"/>
    </location>
</feature>